<sequence>MSTSPLGIVKLESHISEALLSLKKCPCTLDTLVLCHMCLSHFFKKRIIVYCIS</sequence>
<dbReference type="AlphaFoldDB" id="A0A0E9WLL4"/>
<reference evidence="1" key="2">
    <citation type="journal article" date="2015" name="Fish Shellfish Immunol.">
        <title>Early steps in the European eel (Anguilla anguilla)-Vibrio vulnificus interaction in the gills: Role of the RtxA13 toxin.</title>
        <authorList>
            <person name="Callol A."/>
            <person name="Pajuelo D."/>
            <person name="Ebbesson L."/>
            <person name="Teles M."/>
            <person name="MacKenzie S."/>
            <person name="Amaro C."/>
        </authorList>
    </citation>
    <scope>NUCLEOTIDE SEQUENCE</scope>
</reference>
<accession>A0A0E9WLL4</accession>
<proteinExistence type="predicted"/>
<organism evidence="1">
    <name type="scientific">Anguilla anguilla</name>
    <name type="common">European freshwater eel</name>
    <name type="synonym">Muraena anguilla</name>
    <dbReference type="NCBI Taxonomy" id="7936"/>
    <lineage>
        <taxon>Eukaryota</taxon>
        <taxon>Metazoa</taxon>
        <taxon>Chordata</taxon>
        <taxon>Craniata</taxon>
        <taxon>Vertebrata</taxon>
        <taxon>Euteleostomi</taxon>
        <taxon>Actinopterygii</taxon>
        <taxon>Neopterygii</taxon>
        <taxon>Teleostei</taxon>
        <taxon>Anguilliformes</taxon>
        <taxon>Anguillidae</taxon>
        <taxon>Anguilla</taxon>
    </lineage>
</organism>
<name>A0A0E9WLL4_ANGAN</name>
<protein>
    <submittedName>
        <fullName evidence="1">Uncharacterized protein</fullName>
    </submittedName>
</protein>
<evidence type="ECO:0000313" key="1">
    <source>
        <dbReference type="EMBL" id="JAH91274.1"/>
    </source>
</evidence>
<reference evidence="1" key="1">
    <citation type="submission" date="2014-11" db="EMBL/GenBank/DDBJ databases">
        <authorList>
            <person name="Amaro Gonzalez C."/>
        </authorList>
    </citation>
    <scope>NUCLEOTIDE SEQUENCE</scope>
</reference>
<dbReference type="EMBL" id="GBXM01017303">
    <property type="protein sequence ID" value="JAH91274.1"/>
    <property type="molecule type" value="Transcribed_RNA"/>
</dbReference>